<proteinExistence type="predicted"/>
<keyword evidence="2" id="KW-1185">Reference proteome</keyword>
<reference evidence="1 2" key="1">
    <citation type="submission" date="2021-03" db="EMBL/GenBank/DDBJ databases">
        <title>novel species isolated from a fishpond in China.</title>
        <authorList>
            <person name="Lu H."/>
            <person name="Cai Z."/>
        </authorList>
    </citation>
    <scope>NUCLEOTIDE SEQUENCE [LARGE SCALE GENOMIC DNA]</scope>
    <source>
        <strain evidence="1 2">H41</strain>
    </source>
</reference>
<protein>
    <submittedName>
        <fullName evidence="1">Uncharacterized protein</fullName>
    </submittedName>
</protein>
<dbReference type="Proteomes" id="UP000664317">
    <property type="component" value="Unassembled WGS sequence"/>
</dbReference>
<sequence length="118" mass="13262">MRTKTIVKGNTSIPSIKLLPLKGGVKPTLAYGNAGFGVREISACAKLPTQRIKVKSNFEKKKLLTMQNQKKSHLEGHTTSVEREETSKFVIDYMPIFFEEELEMMALAMATEQKEKAD</sequence>
<accession>A0ABS3C910</accession>
<gene>
    <name evidence="1" type="ORF">J0A68_18955</name>
</gene>
<comment type="caution">
    <text evidence="1">The sequence shown here is derived from an EMBL/GenBank/DDBJ whole genome shotgun (WGS) entry which is preliminary data.</text>
</comment>
<dbReference type="RefSeq" id="WP_206579819.1">
    <property type="nucleotide sequence ID" value="NZ_JAFKCT010000010.1"/>
</dbReference>
<dbReference type="EMBL" id="JAFKCT010000010">
    <property type="protein sequence ID" value="MBN7813041.1"/>
    <property type="molecule type" value="Genomic_DNA"/>
</dbReference>
<evidence type="ECO:0000313" key="1">
    <source>
        <dbReference type="EMBL" id="MBN7813041.1"/>
    </source>
</evidence>
<evidence type="ECO:0000313" key="2">
    <source>
        <dbReference type="Proteomes" id="UP000664317"/>
    </source>
</evidence>
<organism evidence="1 2">
    <name type="scientific">Algoriphagus oliviformis</name>
    <dbReference type="NCBI Taxonomy" id="2811231"/>
    <lineage>
        <taxon>Bacteria</taxon>
        <taxon>Pseudomonadati</taxon>
        <taxon>Bacteroidota</taxon>
        <taxon>Cytophagia</taxon>
        <taxon>Cytophagales</taxon>
        <taxon>Cyclobacteriaceae</taxon>
        <taxon>Algoriphagus</taxon>
    </lineage>
</organism>
<name>A0ABS3C910_9BACT</name>